<dbReference type="AlphaFoldDB" id="A0A0A0C3W6"/>
<gene>
    <name evidence="2" type="ORF">N869_05590</name>
</gene>
<accession>A0A0A0C3W6</accession>
<organism evidence="2 3">
    <name type="scientific">Cellulomonas bogoriensis 69B4 = DSM 16987</name>
    <dbReference type="NCBI Taxonomy" id="1386082"/>
    <lineage>
        <taxon>Bacteria</taxon>
        <taxon>Bacillati</taxon>
        <taxon>Actinomycetota</taxon>
        <taxon>Actinomycetes</taxon>
        <taxon>Micrococcales</taxon>
        <taxon>Cellulomonadaceae</taxon>
        <taxon>Cellulomonas</taxon>
    </lineage>
</organism>
<protein>
    <submittedName>
        <fullName evidence="2">Uncharacterized protein</fullName>
    </submittedName>
</protein>
<sequence>MNHHRPAPSTLRTAPQRRHRRLAVALTALAALTVSASPAAAGEPGPTTDGVFTTPTPTDQTELTWAPPQLENPEIIDVSANRRWMRLDDNRDYVLRMPPHQLRGARGISVVGGRNVVLIGGTILIPGGTPDDGISNRALYFKDQTGVLHVEGLHLTGTGMGEGIQLDQRKGAIVQLQNIRVETVRGSQDGHHADIIQTWAGPRVLRVDRLSGSTDYQGLFLLPNQFGTQAEPEVMDLRRMDIRGTWRSAYLMWRDRRSWPLEVQDVWLTPRALHISPSLYLWPKGTTGPGTEAWSDIELGTPPGGQFVPPGTAGLGYVSPGYAIN</sequence>
<name>A0A0A0C3W6_9CELL</name>
<evidence type="ECO:0000313" key="2">
    <source>
        <dbReference type="EMBL" id="KGM14074.1"/>
    </source>
</evidence>
<keyword evidence="1" id="KW-0732">Signal</keyword>
<evidence type="ECO:0000313" key="3">
    <source>
        <dbReference type="Proteomes" id="UP000054314"/>
    </source>
</evidence>
<keyword evidence="3" id="KW-1185">Reference proteome</keyword>
<proteinExistence type="predicted"/>
<dbReference type="Proteomes" id="UP000054314">
    <property type="component" value="Unassembled WGS sequence"/>
</dbReference>
<evidence type="ECO:0000256" key="1">
    <source>
        <dbReference type="SAM" id="SignalP"/>
    </source>
</evidence>
<dbReference type="EMBL" id="AXCZ01000014">
    <property type="protein sequence ID" value="KGM14074.1"/>
    <property type="molecule type" value="Genomic_DNA"/>
</dbReference>
<reference evidence="2 3" key="1">
    <citation type="submission" date="2013-08" db="EMBL/GenBank/DDBJ databases">
        <title>Genome sequencing of Cellulomonas bogoriensis 69B4.</title>
        <authorList>
            <person name="Chen F."/>
            <person name="Li Y."/>
            <person name="Wang G."/>
        </authorList>
    </citation>
    <scope>NUCLEOTIDE SEQUENCE [LARGE SCALE GENOMIC DNA]</scope>
    <source>
        <strain evidence="2 3">69B4</strain>
    </source>
</reference>
<dbReference type="RefSeq" id="WP_035057542.1">
    <property type="nucleotide sequence ID" value="NZ_AXCZ01000014.1"/>
</dbReference>
<feature type="chain" id="PRO_5001967797" evidence="1">
    <location>
        <begin position="42"/>
        <end position="325"/>
    </location>
</feature>
<comment type="caution">
    <text evidence="2">The sequence shown here is derived from an EMBL/GenBank/DDBJ whole genome shotgun (WGS) entry which is preliminary data.</text>
</comment>
<feature type="signal peptide" evidence="1">
    <location>
        <begin position="1"/>
        <end position="41"/>
    </location>
</feature>
<dbReference type="OrthoDB" id="4830643at2"/>